<evidence type="ECO:0000256" key="4">
    <source>
        <dbReference type="ARBA" id="ARBA00022840"/>
    </source>
</evidence>
<dbReference type="Pfam" id="PF00005">
    <property type="entry name" value="ABC_tran"/>
    <property type="match status" value="1"/>
</dbReference>
<dbReference type="InterPro" id="IPR027417">
    <property type="entry name" value="P-loop_NTPase"/>
</dbReference>
<feature type="transmembrane region" description="Helical" evidence="7">
    <location>
        <begin position="249"/>
        <end position="271"/>
    </location>
</feature>
<dbReference type="Gene3D" id="3.40.50.300">
    <property type="entry name" value="P-loop containing nucleotide triphosphate hydrolases"/>
    <property type="match status" value="1"/>
</dbReference>
<feature type="transmembrane region" description="Helical" evidence="7">
    <location>
        <begin position="60"/>
        <end position="85"/>
    </location>
</feature>
<dbReference type="InterPro" id="IPR003593">
    <property type="entry name" value="AAA+_ATPase"/>
</dbReference>
<keyword evidence="11" id="KW-1185">Reference proteome</keyword>
<evidence type="ECO:0000313" key="10">
    <source>
        <dbReference type="EMBL" id="MBK1875591.1"/>
    </source>
</evidence>
<keyword evidence="5 7" id="KW-1133">Transmembrane helix</keyword>
<dbReference type="PROSITE" id="PS50929">
    <property type="entry name" value="ABC_TM1F"/>
    <property type="match status" value="1"/>
</dbReference>
<dbReference type="CDD" id="cd07346">
    <property type="entry name" value="ABC_6TM_exporters"/>
    <property type="match status" value="1"/>
</dbReference>
<protein>
    <submittedName>
        <fullName evidence="10">ABC transporter ATP-binding protein</fullName>
    </submittedName>
</protein>
<dbReference type="PANTHER" id="PTHR24221">
    <property type="entry name" value="ATP-BINDING CASSETTE SUB-FAMILY B"/>
    <property type="match status" value="1"/>
</dbReference>
<feature type="transmembrane region" description="Helical" evidence="7">
    <location>
        <begin position="28"/>
        <end position="48"/>
    </location>
</feature>
<dbReference type="GO" id="GO:0140359">
    <property type="term" value="F:ABC-type transporter activity"/>
    <property type="evidence" value="ECO:0007669"/>
    <property type="project" value="InterPro"/>
</dbReference>
<keyword evidence="4 10" id="KW-0067">ATP-binding</keyword>
<dbReference type="PANTHER" id="PTHR24221:SF654">
    <property type="entry name" value="ATP-BINDING CASSETTE SUB-FAMILY B MEMBER 6"/>
    <property type="match status" value="1"/>
</dbReference>
<evidence type="ECO:0000259" key="8">
    <source>
        <dbReference type="PROSITE" id="PS50893"/>
    </source>
</evidence>
<comment type="caution">
    <text evidence="10">The sequence shown here is derived from an EMBL/GenBank/DDBJ whole genome shotgun (WGS) entry which is preliminary data.</text>
</comment>
<dbReference type="SUPFAM" id="SSF90123">
    <property type="entry name" value="ABC transporter transmembrane region"/>
    <property type="match status" value="1"/>
</dbReference>
<name>A0A934RSK0_9BACT</name>
<reference evidence="10" key="1">
    <citation type="submission" date="2021-01" db="EMBL/GenBank/DDBJ databases">
        <title>Modified the classification status of verrucomicrobia.</title>
        <authorList>
            <person name="Feng X."/>
        </authorList>
    </citation>
    <scope>NUCLEOTIDE SEQUENCE</scope>
    <source>
        <strain evidence="10">KCTC 13126</strain>
    </source>
</reference>
<dbReference type="EMBL" id="JAENIL010000003">
    <property type="protein sequence ID" value="MBK1875591.1"/>
    <property type="molecule type" value="Genomic_DNA"/>
</dbReference>
<dbReference type="SMART" id="SM00382">
    <property type="entry name" value="AAA"/>
    <property type="match status" value="1"/>
</dbReference>
<sequence>MKNSDPLKAPALSGFLLAQQKPLGWFHFWRTVSVLSTVPFPLITQYIVDHSIPNRDMVEMLLYCGYGAALIAVHYGVMVFALRILSEKVQLIMVRLRSRIFRKLQFMHFGFLDRTQTGRLLSKYAFDTQNIEGAIIPILTSIIPEVVRSVALIAALIWINPWNAAFVAATIPIFAFIRFRFARKIERTNREVRLARERLTGKASEYISALKLVRGYGQEPQAQDVLDHASDAYSNSRQGQMMVNQGMNVVVFSMHSAINILAVCFGAYLVIKGNMSLGALIALVGALPVILTPINLFAQFNIQYLLAAESYNSIKELIDSDYVEQWQGEERPEKIKGQVKFQDVSFSYQEDGPPTLSHINLTISKGESVAFVGPSGSGKSTLVNLLLGLYAPTRGEILIDGTAQASIDMRHLRQQCAIVMQDSILLSGTILDNIRFGRPEASEADAIEAAKKANAWEFISQLPEGLQTRVGERGASLSGGQRQRVAIARAILRDPAILVLDEATSALDNESERLVQKALETLSAGRTTITIAHRLSTIRSADRIVVVERGRIVETGTYDELSAISGSKFQELLQAQG</sequence>
<dbReference type="RefSeq" id="WP_200353809.1">
    <property type="nucleotide sequence ID" value="NZ_JAENIL010000003.1"/>
</dbReference>
<gene>
    <name evidence="10" type="ORF">JIN87_01860</name>
</gene>
<evidence type="ECO:0000256" key="2">
    <source>
        <dbReference type="ARBA" id="ARBA00022692"/>
    </source>
</evidence>
<dbReference type="Proteomes" id="UP000617628">
    <property type="component" value="Unassembled WGS sequence"/>
</dbReference>
<keyword evidence="6 7" id="KW-0472">Membrane</keyword>
<dbReference type="GO" id="GO:0034040">
    <property type="term" value="F:ATPase-coupled lipid transmembrane transporter activity"/>
    <property type="evidence" value="ECO:0007669"/>
    <property type="project" value="TreeGrafter"/>
</dbReference>
<dbReference type="InterPro" id="IPR036640">
    <property type="entry name" value="ABC1_TM_sf"/>
</dbReference>
<dbReference type="PROSITE" id="PS50893">
    <property type="entry name" value="ABC_TRANSPORTER_2"/>
    <property type="match status" value="1"/>
</dbReference>
<evidence type="ECO:0000313" key="11">
    <source>
        <dbReference type="Proteomes" id="UP000617628"/>
    </source>
</evidence>
<dbReference type="InterPro" id="IPR003439">
    <property type="entry name" value="ABC_transporter-like_ATP-bd"/>
</dbReference>
<organism evidence="10 11">
    <name type="scientific">Pelagicoccus mobilis</name>
    <dbReference type="NCBI Taxonomy" id="415221"/>
    <lineage>
        <taxon>Bacteria</taxon>
        <taxon>Pseudomonadati</taxon>
        <taxon>Verrucomicrobiota</taxon>
        <taxon>Opitutia</taxon>
        <taxon>Puniceicoccales</taxon>
        <taxon>Pelagicoccaceae</taxon>
        <taxon>Pelagicoccus</taxon>
    </lineage>
</organism>
<dbReference type="GO" id="GO:0005886">
    <property type="term" value="C:plasma membrane"/>
    <property type="evidence" value="ECO:0007669"/>
    <property type="project" value="UniProtKB-SubCell"/>
</dbReference>
<dbReference type="Gene3D" id="1.20.1560.10">
    <property type="entry name" value="ABC transporter type 1, transmembrane domain"/>
    <property type="match status" value="1"/>
</dbReference>
<evidence type="ECO:0000256" key="5">
    <source>
        <dbReference type="ARBA" id="ARBA00022989"/>
    </source>
</evidence>
<dbReference type="InterPro" id="IPR011527">
    <property type="entry name" value="ABC1_TM_dom"/>
</dbReference>
<evidence type="ECO:0000256" key="3">
    <source>
        <dbReference type="ARBA" id="ARBA00022741"/>
    </source>
</evidence>
<feature type="transmembrane region" description="Helical" evidence="7">
    <location>
        <begin position="277"/>
        <end position="298"/>
    </location>
</feature>
<proteinExistence type="predicted"/>
<evidence type="ECO:0000256" key="7">
    <source>
        <dbReference type="SAM" id="Phobius"/>
    </source>
</evidence>
<feature type="domain" description="ABC transporter" evidence="8">
    <location>
        <begin position="339"/>
        <end position="574"/>
    </location>
</feature>
<accession>A0A934RSK0</accession>
<dbReference type="InterPro" id="IPR039421">
    <property type="entry name" value="Type_1_exporter"/>
</dbReference>
<evidence type="ECO:0000259" key="9">
    <source>
        <dbReference type="PROSITE" id="PS50929"/>
    </source>
</evidence>
<dbReference type="FunFam" id="3.40.50.300:FF:000218">
    <property type="entry name" value="Multidrug ABC transporter ATP-binding protein"/>
    <property type="match status" value="1"/>
</dbReference>
<dbReference type="SUPFAM" id="SSF52540">
    <property type="entry name" value="P-loop containing nucleoside triphosphate hydrolases"/>
    <property type="match status" value="1"/>
</dbReference>
<evidence type="ECO:0000256" key="1">
    <source>
        <dbReference type="ARBA" id="ARBA00004651"/>
    </source>
</evidence>
<feature type="transmembrane region" description="Helical" evidence="7">
    <location>
        <begin position="164"/>
        <end position="181"/>
    </location>
</feature>
<dbReference type="AlphaFoldDB" id="A0A934RSK0"/>
<dbReference type="GO" id="GO:0016887">
    <property type="term" value="F:ATP hydrolysis activity"/>
    <property type="evidence" value="ECO:0007669"/>
    <property type="project" value="InterPro"/>
</dbReference>
<evidence type="ECO:0000256" key="6">
    <source>
        <dbReference type="ARBA" id="ARBA00023136"/>
    </source>
</evidence>
<comment type="subcellular location">
    <subcellularLocation>
        <location evidence="1">Cell membrane</location>
        <topology evidence="1">Multi-pass membrane protein</topology>
    </subcellularLocation>
</comment>
<dbReference type="GO" id="GO:0005524">
    <property type="term" value="F:ATP binding"/>
    <property type="evidence" value="ECO:0007669"/>
    <property type="project" value="UniProtKB-KW"/>
</dbReference>
<keyword evidence="2 7" id="KW-0812">Transmembrane</keyword>
<feature type="domain" description="ABC transmembrane type-1" evidence="9">
    <location>
        <begin position="32"/>
        <end position="306"/>
    </location>
</feature>
<dbReference type="PROSITE" id="PS00211">
    <property type="entry name" value="ABC_TRANSPORTER_1"/>
    <property type="match status" value="1"/>
</dbReference>
<dbReference type="Pfam" id="PF00664">
    <property type="entry name" value="ABC_membrane"/>
    <property type="match status" value="1"/>
</dbReference>
<keyword evidence="3" id="KW-0547">Nucleotide-binding</keyword>
<dbReference type="InterPro" id="IPR017871">
    <property type="entry name" value="ABC_transporter-like_CS"/>
</dbReference>